<evidence type="ECO:0000313" key="1">
    <source>
        <dbReference type="EMBL" id="KAH9714537.1"/>
    </source>
</evidence>
<dbReference type="Proteomes" id="UP000829398">
    <property type="component" value="Chromosome 7"/>
</dbReference>
<comment type="caution">
    <text evidence="1">The sequence shown here is derived from an EMBL/GenBank/DDBJ whole genome shotgun (WGS) entry which is preliminary data.</text>
</comment>
<protein>
    <submittedName>
        <fullName evidence="1">Glucosyl transferase</fullName>
    </submittedName>
</protein>
<proteinExistence type="predicted"/>
<dbReference type="EMBL" id="CM039176">
    <property type="protein sequence ID" value="KAH9714537.1"/>
    <property type="molecule type" value="Genomic_DNA"/>
</dbReference>
<evidence type="ECO:0000313" key="2">
    <source>
        <dbReference type="Proteomes" id="UP000829398"/>
    </source>
</evidence>
<organism evidence="1 2">
    <name type="scientific">Citrus sinensis</name>
    <name type="common">Sweet orange</name>
    <name type="synonym">Citrus aurantium var. sinensis</name>
    <dbReference type="NCBI Taxonomy" id="2711"/>
    <lineage>
        <taxon>Eukaryota</taxon>
        <taxon>Viridiplantae</taxon>
        <taxon>Streptophyta</taxon>
        <taxon>Embryophyta</taxon>
        <taxon>Tracheophyta</taxon>
        <taxon>Spermatophyta</taxon>
        <taxon>Magnoliopsida</taxon>
        <taxon>eudicotyledons</taxon>
        <taxon>Gunneridae</taxon>
        <taxon>Pentapetalae</taxon>
        <taxon>rosids</taxon>
        <taxon>malvids</taxon>
        <taxon>Sapindales</taxon>
        <taxon>Rutaceae</taxon>
        <taxon>Aurantioideae</taxon>
        <taxon>Citrus</taxon>
    </lineage>
</organism>
<keyword evidence="2" id="KW-1185">Reference proteome</keyword>
<name>A0ACB8J9S8_CITSI</name>
<gene>
    <name evidence="1" type="ORF">KPL71_020688</name>
</gene>
<accession>A0ACB8J9S8</accession>
<keyword evidence="1" id="KW-0808">Transferase</keyword>
<sequence length="313" mass="34589">MSQEPSSSLGKVELLANGREPDVLVIPYPAEGHPGSLMKLSMKIPEHGIKVRFVSTEQMEAKSWLRWQKKMKSCLNSLIEKVNASNDCEQIKCVIADVSVGWALEVAEQMGTARAAVIRSSPANLALFFHIPKLVEAGILDSTDAGNAMNDDELILLSEKSLPWKRNEYKWSYPSQPQILKMTFGRASSIVQSLEIANWVLYNSFNERHPPACDLTPYILTIGPLLTGNNHSKHSAINFWPEDSTCLSWLDKQARGPGLHSHHSAAHGPFFTLMVDTCASRQYCIKDDCGVAAVKTGLRPSVSDLTTGPPQQY</sequence>
<reference evidence="2" key="1">
    <citation type="journal article" date="2023" name="Hortic. Res.">
        <title>A chromosome-level phased genome enabling allele-level studies in sweet orange: a case study on citrus Huanglongbing tolerance.</title>
        <authorList>
            <person name="Wu B."/>
            <person name="Yu Q."/>
            <person name="Deng Z."/>
            <person name="Duan Y."/>
            <person name="Luo F."/>
            <person name="Gmitter F. Jr."/>
        </authorList>
    </citation>
    <scope>NUCLEOTIDE SEQUENCE [LARGE SCALE GENOMIC DNA]</scope>
    <source>
        <strain evidence="2">cv. Valencia</strain>
    </source>
</reference>